<proteinExistence type="predicted"/>
<dbReference type="eggNOG" id="ENOG5031TYQ">
    <property type="taxonomic scope" value="Bacteria"/>
</dbReference>
<feature type="chain" id="PRO_5004233619" evidence="1">
    <location>
        <begin position="24"/>
        <end position="173"/>
    </location>
</feature>
<evidence type="ECO:0000313" key="3">
    <source>
        <dbReference type="EMBL" id="AAZ45403.1"/>
    </source>
</evidence>
<protein>
    <submittedName>
        <fullName evidence="3">Putative lipoprotein</fullName>
    </submittedName>
</protein>
<dbReference type="InterPro" id="IPR014861">
    <property type="entry name" value="CNP1-like_dom"/>
</dbReference>
<accession>Q47IC8</accession>
<feature type="domain" description="CNP1-like uncharacterised" evidence="2">
    <location>
        <begin position="30"/>
        <end position="162"/>
    </location>
</feature>
<dbReference type="KEGG" id="dar:Daro_0646"/>
<keyword evidence="3" id="KW-0449">Lipoprotein</keyword>
<dbReference type="OrthoDB" id="7066954at2"/>
<dbReference type="EMBL" id="CP000089">
    <property type="protein sequence ID" value="AAZ45403.1"/>
    <property type="molecule type" value="Genomic_DNA"/>
</dbReference>
<dbReference type="Pfam" id="PF08750">
    <property type="entry name" value="CNP1"/>
    <property type="match status" value="1"/>
</dbReference>
<dbReference type="HOGENOM" id="CLU_099352_2_0_4"/>
<gene>
    <name evidence="3" type="ordered locus">Daro_0646</name>
</gene>
<dbReference type="AlphaFoldDB" id="Q47IC8"/>
<name>Q47IC8_DECAR</name>
<keyword evidence="1" id="KW-0732">Signal</keyword>
<sequence length="173" mass="19567">MRWFRSLVLSLASLLATCSLAWADFEDDYETKQWQEIEVALPAAPKEGNLVPFYVSAATSNRFFIDASTLSVGGDGVVRYVLLVLSPEGGRNVTFEGMRCESRERRIYASGRLDGSWSKARKNEWVRIQDAYANRHHAALFIDYFCPFGNIVRDAAEARNALMLGGHPDNKRW</sequence>
<feature type="signal peptide" evidence="1">
    <location>
        <begin position="1"/>
        <end position="23"/>
    </location>
</feature>
<evidence type="ECO:0000259" key="2">
    <source>
        <dbReference type="Pfam" id="PF08750"/>
    </source>
</evidence>
<evidence type="ECO:0000256" key="1">
    <source>
        <dbReference type="SAM" id="SignalP"/>
    </source>
</evidence>
<reference evidence="3" key="1">
    <citation type="submission" date="2005-08" db="EMBL/GenBank/DDBJ databases">
        <title>Complete sequence of Dechloromonas aromatica RCB.</title>
        <authorList>
            <person name="Salinero K.K."/>
            <person name="Copeland A."/>
            <person name="Lucas S."/>
            <person name="Lapidus A."/>
            <person name="Barry K."/>
            <person name="Detter J.C."/>
            <person name="Glavina T."/>
            <person name="Hammon N."/>
            <person name="Israni S."/>
            <person name="Pitluck S."/>
            <person name="Di Bartolo G."/>
            <person name="Trong S."/>
            <person name="Schmutz J."/>
            <person name="Larimer F."/>
            <person name="Land M."/>
            <person name="Ivanova N."/>
            <person name="Richardson P."/>
        </authorList>
    </citation>
    <scope>NUCLEOTIDE SEQUENCE</scope>
    <source>
        <strain evidence="3">RCB</strain>
    </source>
</reference>
<dbReference type="STRING" id="159087.Daro_0646"/>
<organism evidence="3">
    <name type="scientific">Dechloromonas aromatica (strain RCB)</name>
    <dbReference type="NCBI Taxonomy" id="159087"/>
    <lineage>
        <taxon>Bacteria</taxon>
        <taxon>Pseudomonadati</taxon>
        <taxon>Pseudomonadota</taxon>
        <taxon>Betaproteobacteria</taxon>
        <taxon>Rhodocyclales</taxon>
        <taxon>Azonexaceae</taxon>
        <taxon>Dechloromonas</taxon>
    </lineage>
</organism>